<proteinExistence type="predicted"/>
<dbReference type="Proteomes" id="UP000824178">
    <property type="component" value="Unassembled WGS sequence"/>
</dbReference>
<accession>A0A9E2KK67</accession>
<evidence type="ECO:0000313" key="2">
    <source>
        <dbReference type="Proteomes" id="UP000824178"/>
    </source>
</evidence>
<dbReference type="InterPro" id="IPR010690">
    <property type="entry name" value="YqfD"/>
</dbReference>
<protein>
    <submittedName>
        <fullName evidence="1">Sporulation protein YqfD</fullName>
    </submittedName>
</protein>
<organism evidence="1 2">
    <name type="scientific">Candidatus Faecalibacterium intestinavium</name>
    <dbReference type="NCBI Taxonomy" id="2838580"/>
    <lineage>
        <taxon>Bacteria</taxon>
        <taxon>Bacillati</taxon>
        <taxon>Bacillota</taxon>
        <taxon>Clostridia</taxon>
        <taxon>Eubacteriales</taxon>
        <taxon>Oscillospiraceae</taxon>
        <taxon>Faecalibacterium</taxon>
    </lineage>
</organism>
<sequence>VVTEVTLKSGTPLVTPGQQVAAWQGLIGTARTERDGTLIFEPAAGSVIARFEWDASCDQPLWADVPLLTGESETFCSLFFSGRRFSLPLSPDQSPADTAVTRHIQPELLGLPLPFSIEETTFYRRQTGTVSYPDDLALSMARLQCLEALCDEYPDARIVARRESVEMDSGLLRYSVTITLLADIAG</sequence>
<reference evidence="1" key="1">
    <citation type="journal article" date="2021" name="PeerJ">
        <title>Extensive microbial diversity within the chicken gut microbiome revealed by metagenomics and culture.</title>
        <authorList>
            <person name="Gilroy R."/>
            <person name="Ravi A."/>
            <person name="Getino M."/>
            <person name="Pursley I."/>
            <person name="Horton D.L."/>
            <person name="Alikhan N.F."/>
            <person name="Baker D."/>
            <person name="Gharbi K."/>
            <person name="Hall N."/>
            <person name="Watson M."/>
            <person name="Adriaenssens E.M."/>
            <person name="Foster-Nyarko E."/>
            <person name="Jarju S."/>
            <person name="Secka A."/>
            <person name="Antonio M."/>
            <person name="Oren A."/>
            <person name="Chaudhuri R.R."/>
            <person name="La Ragione R."/>
            <person name="Hildebrand F."/>
            <person name="Pallen M.J."/>
        </authorList>
    </citation>
    <scope>NUCLEOTIDE SEQUENCE</scope>
    <source>
        <strain evidence="1">742</strain>
    </source>
</reference>
<dbReference type="EMBL" id="JAHLFH010000024">
    <property type="protein sequence ID" value="MBU3819047.1"/>
    <property type="molecule type" value="Genomic_DNA"/>
</dbReference>
<evidence type="ECO:0000313" key="1">
    <source>
        <dbReference type="EMBL" id="MBU3819047.1"/>
    </source>
</evidence>
<name>A0A9E2KK67_9FIRM</name>
<gene>
    <name evidence="1" type="ORF">H9864_01480</name>
</gene>
<reference evidence="1" key="2">
    <citation type="submission" date="2021-04" db="EMBL/GenBank/DDBJ databases">
        <authorList>
            <person name="Gilroy R."/>
        </authorList>
    </citation>
    <scope>NUCLEOTIDE SEQUENCE</scope>
    <source>
        <strain evidence="1">742</strain>
    </source>
</reference>
<comment type="caution">
    <text evidence="1">The sequence shown here is derived from an EMBL/GenBank/DDBJ whole genome shotgun (WGS) entry which is preliminary data.</text>
</comment>
<dbReference type="AlphaFoldDB" id="A0A9E2KK67"/>
<feature type="non-terminal residue" evidence="1">
    <location>
        <position position="1"/>
    </location>
</feature>
<dbReference type="Pfam" id="PF06898">
    <property type="entry name" value="YqfD"/>
    <property type="match status" value="1"/>
</dbReference>